<keyword evidence="7" id="KW-1185">Reference proteome</keyword>
<name>A0A240USA5_9GAMM</name>
<evidence type="ECO:0000256" key="3">
    <source>
        <dbReference type="ARBA" id="ARBA00022692"/>
    </source>
</evidence>
<reference evidence="6 7" key="1">
    <citation type="submission" date="2017-05" db="EMBL/GenBank/DDBJ databases">
        <authorList>
            <person name="Song R."/>
            <person name="Chenine A.L."/>
            <person name="Ruprecht R.M."/>
        </authorList>
    </citation>
    <scope>NUCLEOTIDE SEQUENCE [LARGE SCALE GENOMIC DNA]</scope>
    <source>
        <strain evidence="6">SW32</strain>
    </source>
</reference>
<dbReference type="InterPro" id="IPR038330">
    <property type="entry name" value="TspO/MBR-related_sf"/>
</dbReference>
<dbReference type="PIRSF" id="PIRSF005859">
    <property type="entry name" value="PBR"/>
    <property type="match status" value="1"/>
</dbReference>
<keyword evidence="3" id="KW-0812">Transmembrane</keyword>
<gene>
    <name evidence="6" type="ORF">B9H00_15925</name>
</gene>
<accession>A0A240USA5</accession>
<sequence length="165" mass="18343">MKSLTHRQQYMGLAGWLLLAFIAAAIGAVASVDAASFYQQLQQPSWAPPAGAFGPVWTTLYTLMGIAAWLVWREKPTRNVRPALTLFVVQLALNALWSWLYFVWHLGAVAFAGTVVLWLLILATLIAFWRIRPLAGALLVPYLAWVSLATALTWSTWHLNPQLLG</sequence>
<organism evidence="6 7">
    <name type="scientific">Kushneria marisflavi</name>
    <dbReference type="NCBI Taxonomy" id="157779"/>
    <lineage>
        <taxon>Bacteria</taxon>
        <taxon>Pseudomonadati</taxon>
        <taxon>Pseudomonadota</taxon>
        <taxon>Gammaproteobacteria</taxon>
        <taxon>Oceanospirillales</taxon>
        <taxon>Halomonadaceae</taxon>
        <taxon>Kushneria</taxon>
    </lineage>
</organism>
<comment type="subcellular location">
    <subcellularLocation>
        <location evidence="1">Membrane</location>
        <topology evidence="1">Multi-pass membrane protein</topology>
    </subcellularLocation>
</comment>
<dbReference type="CDD" id="cd15904">
    <property type="entry name" value="TSPO_MBR"/>
    <property type="match status" value="1"/>
</dbReference>
<evidence type="ECO:0000313" key="6">
    <source>
        <dbReference type="EMBL" id="ART64358.1"/>
    </source>
</evidence>
<dbReference type="InterPro" id="IPR004307">
    <property type="entry name" value="TspO_MBR"/>
</dbReference>
<evidence type="ECO:0000256" key="2">
    <source>
        <dbReference type="ARBA" id="ARBA00007524"/>
    </source>
</evidence>
<dbReference type="FunFam" id="1.20.1260.100:FF:000001">
    <property type="entry name" value="translocator protein 2"/>
    <property type="match status" value="1"/>
</dbReference>
<dbReference type="Pfam" id="PF03073">
    <property type="entry name" value="TspO_MBR"/>
    <property type="match status" value="1"/>
</dbReference>
<evidence type="ECO:0000256" key="1">
    <source>
        <dbReference type="ARBA" id="ARBA00004141"/>
    </source>
</evidence>
<dbReference type="OrthoDB" id="9795496at2"/>
<keyword evidence="4" id="KW-1133">Transmembrane helix</keyword>
<dbReference type="PANTHER" id="PTHR10057">
    <property type="entry name" value="PERIPHERAL-TYPE BENZODIAZEPINE RECEPTOR"/>
    <property type="match status" value="1"/>
</dbReference>
<dbReference type="EMBL" id="CP021358">
    <property type="protein sequence ID" value="ART64358.1"/>
    <property type="molecule type" value="Genomic_DNA"/>
</dbReference>
<dbReference type="Gene3D" id="1.20.1260.100">
    <property type="entry name" value="TspO/MBR protein"/>
    <property type="match status" value="1"/>
</dbReference>
<dbReference type="RefSeq" id="WP_086901482.1">
    <property type="nucleotide sequence ID" value="NZ_CP021358.1"/>
</dbReference>
<dbReference type="AlphaFoldDB" id="A0A240USA5"/>
<evidence type="ECO:0000256" key="5">
    <source>
        <dbReference type="ARBA" id="ARBA00023136"/>
    </source>
</evidence>
<comment type="similarity">
    <text evidence="2">Belongs to the TspO/BZRP family.</text>
</comment>
<protein>
    <submittedName>
        <fullName evidence="6">Sensory protein</fullName>
    </submittedName>
</protein>
<dbReference type="Proteomes" id="UP000194457">
    <property type="component" value="Chromosome"/>
</dbReference>
<dbReference type="KEGG" id="kma:B9H00_15925"/>
<proteinExistence type="inferred from homology"/>
<evidence type="ECO:0000256" key="4">
    <source>
        <dbReference type="ARBA" id="ARBA00022989"/>
    </source>
</evidence>
<dbReference type="GO" id="GO:0033013">
    <property type="term" value="P:tetrapyrrole metabolic process"/>
    <property type="evidence" value="ECO:0007669"/>
    <property type="project" value="UniProtKB-ARBA"/>
</dbReference>
<dbReference type="PANTHER" id="PTHR10057:SF0">
    <property type="entry name" value="TRANSLOCATOR PROTEIN"/>
    <property type="match status" value="1"/>
</dbReference>
<dbReference type="GO" id="GO:0016020">
    <property type="term" value="C:membrane"/>
    <property type="evidence" value="ECO:0007669"/>
    <property type="project" value="UniProtKB-SubCell"/>
</dbReference>
<keyword evidence="5" id="KW-0472">Membrane</keyword>
<evidence type="ECO:0000313" key="7">
    <source>
        <dbReference type="Proteomes" id="UP000194457"/>
    </source>
</evidence>